<evidence type="ECO:0000256" key="5">
    <source>
        <dbReference type="ARBA" id="ARBA00022801"/>
    </source>
</evidence>
<feature type="binding site" evidence="6">
    <location>
        <position position="208"/>
    </location>
    <ligand>
        <name>a divalent metal cation</name>
        <dbReference type="ChEBI" id="CHEBI:60240"/>
        <label>2</label>
        <note>catalytic</note>
    </ligand>
</feature>
<protein>
    <recommendedName>
        <fullName evidence="6 7">Methionine aminopeptidase</fullName>
        <shortName evidence="6">MAP</shortName>
        <shortName evidence="6">MetAP</shortName>
        <ecNumber evidence="6 7">3.4.11.18</ecNumber>
    </recommendedName>
    <alternativeName>
        <fullName evidence="6">Peptidase M</fullName>
    </alternativeName>
</protein>
<comment type="catalytic activity">
    <reaction evidence="6 7">
        <text>Release of N-terminal amino acids, preferentially methionine, from peptides and arylamides.</text>
        <dbReference type="EC" id="3.4.11.18"/>
    </reaction>
</comment>
<dbReference type="InterPro" id="IPR002467">
    <property type="entry name" value="Pept_M24A_MAP1"/>
</dbReference>
<keyword evidence="2 6" id="KW-0031">Aminopeptidase</keyword>
<feature type="binding site" evidence="6">
    <location>
        <position position="112"/>
    </location>
    <ligand>
        <name>a divalent metal cation</name>
        <dbReference type="ChEBI" id="CHEBI:60240"/>
        <label>1</label>
    </ligand>
</feature>
<keyword evidence="3 6" id="KW-0645">Protease</keyword>
<feature type="binding site" evidence="6">
    <location>
        <position position="101"/>
    </location>
    <ligand>
        <name>a divalent metal cation</name>
        <dbReference type="ChEBI" id="CHEBI:60240"/>
        <label>1</label>
    </ligand>
</feature>
<dbReference type="HAMAP" id="MF_01974">
    <property type="entry name" value="MetAP_1"/>
    <property type="match status" value="1"/>
</dbReference>
<evidence type="ECO:0000313" key="9">
    <source>
        <dbReference type="EMBL" id="KKU99294.1"/>
    </source>
</evidence>
<reference evidence="9 10" key="1">
    <citation type="journal article" date="2015" name="Nature">
        <title>rRNA introns, odd ribosomes, and small enigmatic genomes across a large radiation of phyla.</title>
        <authorList>
            <person name="Brown C.T."/>
            <person name="Hug L.A."/>
            <person name="Thomas B.C."/>
            <person name="Sharon I."/>
            <person name="Castelle C.J."/>
            <person name="Singh A."/>
            <person name="Wilkins M.J."/>
            <person name="Williams K.H."/>
            <person name="Banfield J.F."/>
        </authorList>
    </citation>
    <scope>NUCLEOTIDE SEQUENCE [LARGE SCALE GENOMIC DNA]</scope>
</reference>
<feature type="domain" description="Peptidase M24" evidence="8">
    <location>
        <begin position="13"/>
        <end position="245"/>
    </location>
</feature>
<dbReference type="PRINTS" id="PR00599">
    <property type="entry name" value="MAPEPTIDASE"/>
</dbReference>
<dbReference type="PANTHER" id="PTHR43330">
    <property type="entry name" value="METHIONINE AMINOPEPTIDASE"/>
    <property type="match status" value="1"/>
</dbReference>
<dbReference type="GO" id="GO:0046872">
    <property type="term" value="F:metal ion binding"/>
    <property type="evidence" value="ECO:0007669"/>
    <property type="project" value="UniProtKB-UniRule"/>
</dbReference>
<dbReference type="CDD" id="cd01086">
    <property type="entry name" value="MetAP1"/>
    <property type="match status" value="1"/>
</dbReference>
<dbReference type="InterPro" id="IPR000994">
    <property type="entry name" value="Pept_M24"/>
</dbReference>
<feature type="binding site" evidence="6">
    <location>
        <position position="175"/>
    </location>
    <ligand>
        <name>a divalent metal cation</name>
        <dbReference type="ChEBI" id="CHEBI:60240"/>
        <label>2</label>
        <note>catalytic</note>
    </ligand>
</feature>
<comment type="subunit">
    <text evidence="6">Monomer.</text>
</comment>
<evidence type="ECO:0000256" key="1">
    <source>
        <dbReference type="ARBA" id="ARBA00002521"/>
    </source>
</evidence>
<evidence type="ECO:0000256" key="3">
    <source>
        <dbReference type="ARBA" id="ARBA00022670"/>
    </source>
</evidence>
<dbReference type="PANTHER" id="PTHR43330:SF27">
    <property type="entry name" value="METHIONINE AMINOPEPTIDASE"/>
    <property type="match status" value="1"/>
</dbReference>
<dbReference type="PATRIC" id="fig|1618666.3.peg.74"/>
<dbReference type="GO" id="GO:0006508">
    <property type="term" value="P:proteolysis"/>
    <property type="evidence" value="ECO:0007669"/>
    <property type="project" value="UniProtKB-KW"/>
</dbReference>
<dbReference type="Proteomes" id="UP000034600">
    <property type="component" value="Unassembled WGS sequence"/>
</dbReference>
<dbReference type="Pfam" id="PF00557">
    <property type="entry name" value="Peptidase_M24"/>
    <property type="match status" value="1"/>
</dbReference>
<evidence type="ECO:0000259" key="8">
    <source>
        <dbReference type="Pfam" id="PF00557"/>
    </source>
</evidence>
<comment type="caution">
    <text evidence="9">The sequence shown here is derived from an EMBL/GenBank/DDBJ whole genome shotgun (WGS) entry which is preliminary data.</text>
</comment>
<feature type="binding site" evidence="6">
    <location>
        <position position="238"/>
    </location>
    <ligand>
        <name>a divalent metal cation</name>
        <dbReference type="ChEBI" id="CHEBI:60240"/>
        <label>2</label>
        <note>catalytic</note>
    </ligand>
</feature>
<dbReference type="Gene3D" id="3.90.230.10">
    <property type="entry name" value="Creatinase/methionine aminopeptidase superfamily"/>
    <property type="match status" value="1"/>
</dbReference>
<comment type="cofactor">
    <cofactor evidence="6">
        <name>Co(2+)</name>
        <dbReference type="ChEBI" id="CHEBI:48828"/>
    </cofactor>
    <cofactor evidence="6">
        <name>Zn(2+)</name>
        <dbReference type="ChEBI" id="CHEBI:29105"/>
    </cofactor>
    <cofactor evidence="6">
        <name>Mn(2+)</name>
        <dbReference type="ChEBI" id="CHEBI:29035"/>
    </cofactor>
    <cofactor evidence="6">
        <name>Fe(2+)</name>
        <dbReference type="ChEBI" id="CHEBI:29033"/>
    </cofactor>
    <text evidence="6">Binds 2 divalent metal cations per subunit. Has a high-affinity and a low affinity metal-binding site. The true nature of the physiological cofactor is under debate. The enzyme is active with cobalt, zinc, manganese or divalent iron ions. Most likely, methionine aminopeptidases function as mononuclear Fe(2+)-metalloproteases under physiological conditions, and the catalytically relevant metal-binding site has been assigned to the histidine-containing high-affinity site.</text>
</comment>
<dbReference type="NCBIfam" id="TIGR00500">
    <property type="entry name" value="met_pdase_I"/>
    <property type="match status" value="1"/>
</dbReference>
<dbReference type="InterPro" id="IPR036005">
    <property type="entry name" value="Creatinase/aminopeptidase-like"/>
</dbReference>
<feature type="binding site" evidence="6">
    <location>
        <position position="84"/>
    </location>
    <ligand>
        <name>substrate</name>
    </ligand>
</feature>
<gene>
    <name evidence="6" type="primary">map</name>
    <name evidence="9" type="ORF">UY32_C0002G0030</name>
</gene>
<evidence type="ECO:0000256" key="4">
    <source>
        <dbReference type="ARBA" id="ARBA00022723"/>
    </source>
</evidence>
<comment type="similarity">
    <text evidence="6">Belongs to the peptidase M24A family. Methionine aminopeptidase type 1 subfamily.</text>
</comment>
<dbReference type="AlphaFoldDB" id="A0A0G1UYF8"/>
<evidence type="ECO:0000256" key="7">
    <source>
        <dbReference type="RuleBase" id="RU003653"/>
    </source>
</evidence>
<proteinExistence type="inferred from homology"/>
<keyword evidence="5 6" id="KW-0378">Hydrolase</keyword>
<organism evidence="9 10">
    <name type="scientific">Candidatus Jorgensenbacteria bacterium GW2011_GWC1_48_8</name>
    <dbReference type="NCBI Taxonomy" id="1618666"/>
    <lineage>
        <taxon>Bacteria</taxon>
        <taxon>Candidatus Joergenseniibacteriota</taxon>
    </lineage>
</organism>
<comment type="function">
    <text evidence="1 6">Removes the N-terminal methionine from nascent proteins. The N-terminal methionine is often cleaved when the second residue in the primary sequence is small and uncharged (Met-Ala-, Cys, Gly, Pro, Ser, Thr, or Val). Requires deformylation of the N(alpha)-formylated initiator methionine before it can be hydrolyzed.</text>
</comment>
<evidence type="ECO:0000313" key="10">
    <source>
        <dbReference type="Proteomes" id="UP000034600"/>
    </source>
</evidence>
<evidence type="ECO:0000256" key="2">
    <source>
        <dbReference type="ARBA" id="ARBA00022438"/>
    </source>
</evidence>
<dbReference type="EC" id="3.4.11.18" evidence="6 7"/>
<dbReference type="SUPFAM" id="SSF55920">
    <property type="entry name" value="Creatinase/aminopeptidase"/>
    <property type="match status" value="1"/>
</dbReference>
<accession>A0A0G1UYF8</accession>
<dbReference type="InterPro" id="IPR001714">
    <property type="entry name" value="Pept_M24_MAP"/>
</dbReference>
<feature type="binding site" evidence="6">
    <location>
        <position position="182"/>
    </location>
    <ligand>
        <name>substrate</name>
    </ligand>
</feature>
<evidence type="ECO:0000256" key="6">
    <source>
        <dbReference type="HAMAP-Rule" id="MF_01974"/>
    </source>
</evidence>
<name>A0A0G1UYF8_9BACT</name>
<dbReference type="EMBL" id="LCPO01000002">
    <property type="protein sequence ID" value="KKU99294.1"/>
    <property type="molecule type" value="Genomic_DNA"/>
</dbReference>
<dbReference type="GO" id="GO:0005829">
    <property type="term" value="C:cytosol"/>
    <property type="evidence" value="ECO:0007669"/>
    <property type="project" value="TreeGrafter"/>
</dbReference>
<sequence length="255" mass="27550">MKIRLKNEKDLQALRQSGLILASVLELLKDTARVGVKLSHLDELARRLIEEAGGKPAFLGYRPEGALKPYPASICTSVNETLVHGLPTNYILKSGDVLKLDAGVNYKGYFTDAAITVPMGEVSSEAKKLIQTTKEALEKGIEACVPGNRSGDIGHAIESVVKKHGFAVIQNLTGHGVGFALHEEPDIYNFGEKGKGIVLEPGMVLAIEPMVAVKSSRVLQKEDDSFVTEKGDLSAHFEHTVAITEKGPEILTRLV</sequence>
<keyword evidence="4 6" id="KW-0479">Metal-binding</keyword>
<feature type="binding site" evidence="6">
    <location>
        <position position="238"/>
    </location>
    <ligand>
        <name>a divalent metal cation</name>
        <dbReference type="ChEBI" id="CHEBI:60240"/>
        <label>1</label>
    </ligand>
</feature>
<dbReference type="GO" id="GO:0004239">
    <property type="term" value="F:initiator methionyl aminopeptidase activity"/>
    <property type="evidence" value="ECO:0007669"/>
    <property type="project" value="UniProtKB-UniRule"/>
</dbReference>
<dbReference type="GO" id="GO:0070006">
    <property type="term" value="F:metalloaminopeptidase activity"/>
    <property type="evidence" value="ECO:0007669"/>
    <property type="project" value="UniProtKB-UniRule"/>
</dbReference>
<feature type="binding site" evidence="6">
    <location>
        <position position="112"/>
    </location>
    <ligand>
        <name>a divalent metal cation</name>
        <dbReference type="ChEBI" id="CHEBI:60240"/>
        <label>2</label>
        <note>catalytic</note>
    </ligand>
</feature>